<dbReference type="InterPro" id="IPR011771">
    <property type="entry name" value="BchH"/>
</dbReference>
<reference evidence="3" key="1">
    <citation type="submission" date="2020-07" db="EMBL/GenBank/DDBJ databases">
        <title>Unique genomic features of the anaerobic methanotrophic archaea.</title>
        <authorList>
            <person name="Chadwick G.L."/>
            <person name="Skennerton C.T."/>
            <person name="Laso-Perez R."/>
            <person name="Leu A.O."/>
            <person name="Speth D.R."/>
            <person name="Yu H."/>
            <person name="Morgan-Lang C."/>
            <person name="Hatzenpichler R."/>
            <person name="Goudeau D."/>
            <person name="Malmstrom R."/>
            <person name="Brazelton W.J."/>
            <person name="Woyke T."/>
            <person name="Hallam S.J."/>
            <person name="Tyson G.W."/>
            <person name="Wegener G."/>
            <person name="Boetius A."/>
            <person name="Orphan V."/>
        </authorList>
    </citation>
    <scope>NUCLEOTIDE SEQUENCE</scope>
</reference>
<dbReference type="NCBIfam" id="TIGR02025">
    <property type="entry name" value="BchH"/>
    <property type="match status" value="1"/>
</dbReference>
<comment type="similarity">
    <text evidence="1">Belongs to the Mg-chelatase subunit H family.</text>
</comment>
<dbReference type="CDD" id="cd10150">
    <property type="entry name" value="CobN_like"/>
    <property type="match status" value="1"/>
</dbReference>
<dbReference type="EMBL" id="MT776525">
    <property type="protein sequence ID" value="QNT35552.1"/>
    <property type="molecule type" value="Genomic_DNA"/>
</dbReference>
<feature type="domain" description="CobN/magnesium chelatase" evidence="2">
    <location>
        <begin position="160"/>
        <end position="1152"/>
    </location>
</feature>
<dbReference type="GO" id="GO:0015995">
    <property type="term" value="P:chlorophyll biosynthetic process"/>
    <property type="evidence" value="ECO:0007669"/>
    <property type="project" value="InterPro"/>
</dbReference>
<gene>
    <name evidence="3" type="ORF">NCGJLENL_00036</name>
</gene>
<evidence type="ECO:0000259" key="2">
    <source>
        <dbReference type="Pfam" id="PF02514"/>
    </source>
</evidence>
<proteinExistence type="inferred from homology"/>
<dbReference type="InterPro" id="IPR003672">
    <property type="entry name" value="CobN/Mg_chltase"/>
</dbReference>
<accession>A0A7H1KNN8</accession>
<dbReference type="PANTHER" id="PTHR44119:SF1">
    <property type="entry name" value="MAGNESIUM-CHELATASE SUBUNIT CHLH, CHLOROPLASTIC"/>
    <property type="match status" value="1"/>
</dbReference>
<organism evidence="3">
    <name type="scientific">uncultured Methanosarcinales archaeon</name>
    <dbReference type="NCBI Taxonomy" id="183757"/>
    <lineage>
        <taxon>Archaea</taxon>
        <taxon>Methanobacteriati</taxon>
        <taxon>Methanobacteriota</taxon>
        <taxon>Stenosarchaea group</taxon>
        <taxon>Methanomicrobia</taxon>
        <taxon>Methanosarcinales</taxon>
        <taxon>environmental samples</taxon>
    </lineage>
</organism>
<evidence type="ECO:0000256" key="1">
    <source>
        <dbReference type="ARBA" id="ARBA00010851"/>
    </source>
</evidence>
<dbReference type="Pfam" id="PF02514">
    <property type="entry name" value="CobN-Mg_chel"/>
    <property type="match status" value="1"/>
</dbReference>
<evidence type="ECO:0000313" key="3">
    <source>
        <dbReference type="EMBL" id="QNT35552.1"/>
    </source>
</evidence>
<dbReference type="PANTHER" id="PTHR44119">
    <property type="entry name" value="MAGNESIUM-CHELATASE SUBUNIT CHLH, CHLOROPLASTIC"/>
    <property type="match status" value="1"/>
</dbReference>
<name>A0A7H1KNN8_9EURY</name>
<dbReference type="AlphaFoldDB" id="A0A7H1KNN8"/>
<sequence>MKITCISTVATPTILEAIDELKEDFELDIDFKIYYPNQIDEEEVDSETLKEDLRSSDIVLIDIRGGGRSSEISYEALKGEKNIVLNLVGPMSKLMGITRLGSFSGTKIASRISSSTEVEVDNPEELWQKIERVQNIVETAGKILPFKSVKDAGNYIKALKYWRYGGKENYYNLFLFLLRDYLGCELPKAKEPVEFPEYGIFHPQYGYFTDLEESIEVSDFEEMRSTIGILFYGGMHFDQSVSTVKAFISELKEFNVIPVYANGVHNLRAIKHYFFRNNKPLVDAVINLMWFRINGGPLGGNPALTKELLKELNVPIFAPAPMLMREVEKWKESPTGLSPIEIIAAVIWPELDGCIEPIPSCGMQDIIVGGVEAKEVAPIDDRVERIAGRIRNWLRLKQKQNNEKKIAVIVYGYPPGEGNIGKAAYLDVFQSVKRLLERLKESGYEVELPEKELHDLFEERAIVNSGTWFREEETLENCYSIDLNDYLGFFHALPEEVQNDVIADWGEPPGTVMTVDNNLLIPGIELGNVFFGIQPARPPLGESDLAKAAHDKTKPPHHQYLAFYFWLHEVWGADAVFHVGTHGLAEFMKGKEVGMSASCFPDIFIGNIPHLYIYHVLNTSESTIAKRRLYGTMISYNSPPYTTSDLYEDYVELRDLIDEYHEAVLQDPLRSEKVKVKILEKAKELKFEGASIPNIHQQLCEMKRSIIPKGLHVVGQRYEKEDLKKFAEFILRYDREGIKSLNRIIAESTGIDYDLALRNKEKYASELDKIDKKCADLVECCVEESIESAVKKSNADSKQRKDLKKTLAFGIEVAENYADNSNEMKSCLRGLDTEFIEPSLGGDVVRTPEVLPTGRNINQFDPNRIPTSTSCERGAEIAQNTIKRYLERGGKYPESVGIVLWGFETTKTGGESIGRILHYLGVKIIREMGSWYPKLEIIPLEELGRPRIDCLLNICGFFRDMFPNLIQLLNQAVTLVTSLDEPIEMNFVKKHSLENLETLKAELEKGMIDEKTANKIACGRIYGPKAGEYGTRMLPLVEDSIWKEEKDLAEVYIQSMNHLYVEHIHAQKRDALYRKNLAKIDLVSQVRDSHDYEIVDLDHYFEFFGGLSKAVETVKGEKAAMLITDTTKEVIKTEDVGDVIVRGTRTRLLNPK</sequence>
<dbReference type="GO" id="GO:0016851">
    <property type="term" value="F:magnesium chelatase activity"/>
    <property type="evidence" value="ECO:0007669"/>
    <property type="project" value="InterPro"/>
</dbReference>
<protein>
    <recommendedName>
        <fullName evidence="2">CobN/magnesium chelatase domain-containing protein</fullName>
    </recommendedName>
</protein>